<proteinExistence type="predicted"/>
<reference evidence="2" key="1">
    <citation type="journal article" date="2020" name="Nature">
        <title>Giant virus diversity and host interactions through global metagenomics.</title>
        <authorList>
            <person name="Schulz F."/>
            <person name="Roux S."/>
            <person name="Paez-Espino D."/>
            <person name="Jungbluth S."/>
            <person name="Walsh D.A."/>
            <person name="Denef V.J."/>
            <person name="McMahon K.D."/>
            <person name="Konstantinidis K.T."/>
            <person name="Eloe-Fadrosh E.A."/>
            <person name="Kyrpides N.C."/>
            <person name="Woyke T."/>
        </authorList>
    </citation>
    <scope>NUCLEOTIDE SEQUENCE</scope>
    <source>
        <strain evidence="2">GVMAG-M-3300025572-1</strain>
    </source>
</reference>
<dbReference type="EMBL" id="MN740283">
    <property type="protein sequence ID" value="QHT97877.1"/>
    <property type="molecule type" value="Genomic_DNA"/>
</dbReference>
<organism evidence="2">
    <name type="scientific">viral metagenome</name>
    <dbReference type="NCBI Taxonomy" id="1070528"/>
    <lineage>
        <taxon>unclassified sequences</taxon>
        <taxon>metagenomes</taxon>
        <taxon>organismal metagenomes</taxon>
    </lineage>
</organism>
<evidence type="ECO:0000313" key="2">
    <source>
        <dbReference type="EMBL" id="QHT97877.1"/>
    </source>
</evidence>
<feature type="compositionally biased region" description="Basic and acidic residues" evidence="1">
    <location>
        <begin position="56"/>
        <end position="76"/>
    </location>
</feature>
<feature type="compositionally biased region" description="Polar residues" evidence="1">
    <location>
        <begin position="1"/>
        <end position="14"/>
    </location>
</feature>
<evidence type="ECO:0000256" key="1">
    <source>
        <dbReference type="SAM" id="MobiDB-lite"/>
    </source>
</evidence>
<sequence length="378" mass="42210">MKKSSLPPTSSDSTVARPPSGWRAAPTVSYSQPGPMNDLVQQNPLPPMVQAPTADDYYKMSEEKSSAPVESKDVHPSESSTKGIPSFNETMDQFLILAEKVLQYDTSGELIIRNSGQASGIQVALNGYKTIYNRTRELPGHVNRMRDVYMKCRPLFIRDTPLDDFMEWFGEKSSFVISPQEKSRNKLYLTSIFRNCTRIASHIAEEAKRNPDKADELFSNPAAVYPEYFTLYLLRMFYHCADPSDRETLISPRIKELEKILNLAQDEAPIIDDSLSELMSMAGDIASEMGIEVPKNARGFNGSQLKKALSEWTKNGDMRNTVKSFFAGVDLKNTRDLPGAISKVLGKMQETAQTIPEPVQRSLTATADSAEGYTLPKQ</sequence>
<dbReference type="AlphaFoldDB" id="A0A6C0J1P5"/>
<feature type="compositionally biased region" description="Polar residues" evidence="1">
    <location>
        <begin position="28"/>
        <end position="43"/>
    </location>
</feature>
<feature type="region of interest" description="Disordered" evidence="1">
    <location>
        <begin position="359"/>
        <end position="378"/>
    </location>
</feature>
<feature type="region of interest" description="Disordered" evidence="1">
    <location>
        <begin position="1"/>
        <end position="85"/>
    </location>
</feature>
<protein>
    <submittedName>
        <fullName evidence="2">Uncharacterized protein</fullName>
    </submittedName>
</protein>
<accession>A0A6C0J1P5</accession>
<name>A0A6C0J1P5_9ZZZZ</name>